<protein>
    <recommendedName>
        <fullName evidence="3">Hpt domain-containing protein</fullName>
    </recommendedName>
</protein>
<dbReference type="InterPro" id="IPR036641">
    <property type="entry name" value="HPT_dom_sf"/>
</dbReference>
<reference evidence="2" key="1">
    <citation type="journal article" date="2019" name="Int. J. Syst. Evol. Microbiol.">
        <title>The Global Catalogue of Microorganisms (GCM) 10K type strain sequencing project: providing services to taxonomists for standard genome sequencing and annotation.</title>
        <authorList>
            <consortium name="The Broad Institute Genomics Platform"/>
            <consortium name="The Broad Institute Genome Sequencing Center for Infectious Disease"/>
            <person name="Wu L."/>
            <person name="Ma J."/>
        </authorList>
    </citation>
    <scope>NUCLEOTIDE SEQUENCE [LARGE SCALE GENOMIC DNA]</scope>
    <source>
        <strain evidence="2">JCM 18127</strain>
    </source>
</reference>
<dbReference type="Proteomes" id="UP001500621">
    <property type="component" value="Unassembled WGS sequence"/>
</dbReference>
<evidence type="ECO:0000313" key="1">
    <source>
        <dbReference type="EMBL" id="GAA4689153.1"/>
    </source>
</evidence>
<organism evidence="1 2">
    <name type="scientific">Nocardioides nanhaiensis</name>
    <dbReference type="NCBI Taxonomy" id="1476871"/>
    <lineage>
        <taxon>Bacteria</taxon>
        <taxon>Bacillati</taxon>
        <taxon>Actinomycetota</taxon>
        <taxon>Actinomycetes</taxon>
        <taxon>Propionibacteriales</taxon>
        <taxon>Nocardioidaceae</taxon>
        <taxon>Nocardioides</taxon>
    </lineage>
</organism>
<dbReference type="EMBL" id="BAABIM010000003">
    <property type="protein sequence ID" value="GAA4689153.1"/>
    <property type="molecule type" value="Genomic_DNA"/>
</dbReference>
<sequence length="118" mass="12785">MSAPVLEPVLDDQRLAAFGEELGDAGFAAQHLQRYRRMLPERVCAVVARLAERRLDPAMDRVLSLRTSSELVGACELAVLAGRIEQQLADGAWVEAEETGHRLGAAADRLACRLATAC</sequence>
<accession>A0ABP8WG92</accession>
<dbReference type="SUPFAM" id="SSF47226">
    <property type="entry name" value="Histidine-containing phosphotransfer domain, HPT domain"/>
    <property type="match status" value="1"/>
</dbReference>
<comment type="caution">
    <text evidence="1">The sequence shown here is derived from an EMBL/GenBank/DDBJ whole genome shotgun (WGS) entry which is preliminary data.</text>
</comment>
<dbReference type="Gene3D" id="1.20.120.160">
    <property type="entry name" value="HPT domain"/>
    <property type="match status" value="1"/>
</dbReference>
<name>A0ABP8WG92_9ACTN</name>
<proteinExistence type="predicted"/>
<evidence type="ECO:0000313" key="2">
    <source>
        <dbReference type="Proteomes" id="UP001500621"/>
    </source>
</evidence>
<gene>
    <name evidence="1" type="ORF">GCM10023226_28730</name>
</gene>
<dbReference type="RefSeq" id="WP_345267044.1">
    <property type="nucleotide sequence ID" value="NZ_BAABIM010000003.1"/>
</dbReference>
<keyword evidence="2" id="KW-1185">Reference proteome</keyword>
<evidence type="ECO:0008006" key="3">
    <source>
        <dbReference type="Google" id="ProtNLM"/>
    </source>
</evidence>